<protein>
    <submittedName>
        <fullName evidence="2">Uncharacterized protein</fullName>
    </submittedName>
</protein>
<feature type="region of interest" description="Disordered" evidence="1">
    <location>
        <begin position="1"/>
        <end position="68"/>
    </location>
</feature>
<reference evidence="2" key="1">
    <citation type="journal article" date="2019" name="MBio">
        <title>Virus Genomes from Deep Sea Sediments Expand the Ocean Megavirome and Support Independent Origins of Viral Gigantism.</title>
        <authorList>
            <person name="Backstrom D."/>
            <person name="Yutin N."/>
            <person name="Jorgensen S.L."/>
            <person name="Dharamshi J."/>
            <person name="Homa F."/>
            <person name="Zaremba-Niedwiedzka K."/>
            <person name="Spang A."/>
            <person name="Wolf Y.I."/>
            <person name="Koonin E.V."/>
            <person name="Ettema T.J."/>
        </authorList>
    </citation>
    <scope>NUCLEOTIDE SEQUENCE</scope>
</reference>
<proteinExistence type="predicted"/>
<sequence>MFSESDLSEYESENENVNVGVNVEEEIEEEEEVDDEEEEVDDEEEEVDDDEEEEEEEVEDEEEVKKEDIPVVREIETDFQGWKYFAKSNSYIFRGFNALVDIINHHDGHVEVFLLHNSPIKAEVFLAARLNRIKNLALYTPIQMFPVCSNN</sequence>
<name>A0A481YS67_9VIRU</name>
<gene>
    <name evidence="2" type="ORF">LCMAC101_03820</name>
</gene>
<accession>A0A481YS67</accession>
<feature type="compositionally biased region" description="Acidic residues" evidence="1">
    <location>
        <begin position="23"/>
        <end position="62"/>
    </location>
</feature>
<dbReference type="EMBL" id="MK500327">
    <property type="protein sequence ID" value="QBK85787.1"/>
    <property type="molecule type" value="Genomic_DNA"/>
</dbReference>
<organism evidence="2">
    <name type="scientific">Marseillevirus LCMAC101</name>
    <dbReference type="NCBI Taxonomy" id="2506602"/>
    <lineage>
        <taxon>Viruses</taxon>
        <taxon>Varidnaviria</taxon>
        <taxon>Bamfordvirae</taxon>
        <taxon>Nucleocytoviricota</taxon>
        <taxon>Megaviricetes</taxon>
        <taxon>Pimascovirales</taxon>
        <taxon>Pimascovirales incertae sedis</taxon>
        <taxon>Marseilleviridae</taxon>
    </lineage>
</organism>
<feature type="compositionally biased region" description="Acidic residues" evidence="1">
    <location>
        <begin position="1"/>
        <end position="14"/>
    </location>
</feature>
<evidence type="ECO:0000313" key="2">
    <source>
        <dbReference type="EMBL" id="QBK85787.1"/>
    </source>
</evidence>
<evidence type="ECO:0000256" key="1">
    <source>
        <dbReference type="SAM" id="MobiDB-lite"/>
    </source>
</evidence>